<comment type="caution">
    <text evidence="1">The sequence shown here is derived from an EMBL/GenBank/DDBJ whole genome shotgun (WGS) entry which is preliminary data.</text>
</comment>
<proteinExistence type="predicted"/>
<evidence type="ECO:0000313" key="2">
    <source>
        <dbReference type="Proteomes" id="UP001230685"/>
    </source>
</evidence>
<dbReference type="RefSeq" id="WP_305174332.1">
    <property type="nucleotide sequence ID" value="NZ_JAUUDS010000011.1"/>
</dbReference>
<gene>
    <name evidence="1" type="ORF">Q5H91_15355</name>
</gene>
<evidence type="ECO:0000313" key="1">
    <source>
        <dbReference type="EMBL" id="MDP1028600.1"/>
    </source>
</evidence>
<accession>A0ABT9ENR4</accession>
<name>A0ABT9ENR4_9SPHN</name>
<organism evidence="1 2">
    <name type="scientific">Sphingomonas aurea</name>
    <dbReference type="NCBI Taxonomy" id="3063994"/>
    <lineage>
        <taxon>Bacteria</taxon>
        <taxon>Pseudomonadati</taxon>
        <taxon>Pseudomonadota</taxon>
        <taxon>Alphaproteobacteria</taxon>
        <taxon>Sphingomonadales</taxon>
        <taxon>Sphingomonadaceae</taxon>
        <taxon>Sphingomonas</taxon>
    </lineage>
</organism>
<keyword evidence="2" id="KW-1185">Reference proteome</keyword>
<dbReference type="Pfam" id="PF02620">
    <property type="entry name" value="YceD"/>
    <property type="match status" value="1"/>
</dbReference>
<protein>
    <submittedName>
        <fullName evidence="1">YceD family protein</fullName>
    </submittedName>
</protein>
<dbReference type="InterPro" id="IPR003772">
    <property type="entry name" value="YceD"/>
</dbReference>
<dbReference type="EMBL" id="JAUUDS010000011">
    <property type="protein sequence ID" value="MDP1028600.1"/>
    <property type="molecule type" value="Genomic_DNA"/>
</dbReference>
<dbReference type="Proteomes" id="UP001230685">
    <property type="component" value="Unassembled WGS sequence"/>
</dbReference>
<sequence length="178" mass="18668">MTPEWSRPERLDAIGEGERTVAIEADADERTALARRFGVIAIDRLSARLTVRAEAGGVLVTGQVTGEVVQACSVTDERLTTAVDEPVALRFVPPAEGTDEVELSADALDTIEIEGSAIDLGEAAAETLALAIDPFPRGPNAATVLRQAGVVSEDEARPFNAFSSLKDKLAGKSGPPES</sequence>
<reference evidence="1 2" key="1">
    <citation type="submission" date="2023-07" db="EMBL/GenBank/DDBJ databases">
        <authorList>
            <person name="Kim M.K."/>
        </authorList>
    </citation>
    <scope>NUCLEOTIDE SEQUENCE [LARGE SCALE GENOMIC DNA]</scope>
    <source>
        <strain evidence="1 2">KR1UV-12</strain>
    </source>
</reference>